<dbReference type="EMBL" id="JZWT02000006">
    <property type="protein sequence ID" value="MFB6490275.1"/>
    <property type="molecule type" value="Genomic_DNA"/>
</dbReference>
<name>A0ACC6UZW5_9CREN</name>
<evidence type="ECO:0000313" key="1">
    <source>
        <dbReference type="EMBL" id="MFB6490275.1"/>
    </source>
</evidence>
<proteinExistence type="predicted"/>
<accession>A0ACC6UZW5</accession>
<reference evidence="1" key="1">
    <citation type="submission" date="2024-07" db="EMBL/GenBank/DDBJ databases">
        <title>Metagenome and Metagenome-Assembled Genomes of Archaea from a hot spring from the geothermal field of Los Azufres, Mexico.</title>
        <authorList>
            <person name="Marin-Paredes R."/>
            <person name="Martinez-Romero E."/>
            <person name="Servin-Garciduenas L.E."/>
        </authorList>
    </citation>
    <scope>NUCLEOTIDE SEQUENCE</scope>
</reference>
<organism evidence="1 2">
    <name type="scientific">Thermoproteus sp. AZ2</name>
    <dbReference type="NCBI Taxonomy" id="1609232"/>
    <lineage>
        <taxon>Archaea</taxon>
        <taxon>Thermoproteota</taxon>
        <taxon>Thermoprotei</taxon>
        <taxon>Thermoproteales</taxon>
        <taxon>Thermoproteaceae</taxon>
        <taxon>Thermoproteus</taxon>
    </lineage>
</organism>
<sequence>MPILFLTMNAIYLRDPVLITALVAILAAITYPLWRRLLIKR</sequence>
<evidence type="ECO:0000313" key="2">
    <source>
        <dbReference type="Proteomes" id="UP000033636"/>
    </source>
</evidence>
<comment type="caution">
    <text evidence="1">The sequence shown here is derived from an EMBL/GenBank/DDBJ whole genome shotgun (WGS) entry which is preliminary data.</text>
</comment>
<gene>
    <name evidence="1" type="ORF">TU35_003335</name>
</gene>
<dbReference type="Proteomes" id="UP000033636">
    <property type="component" value="Unassembled WGS sequence"/>
</dbReference>
<protein>
    <submittedName>
        <fullName evidence="1">Uncharacterized protein</fullName>
    </submittedName>
</protein>